<evidence type="ECO:0000313" key="3">
    <source>
        <dbReference type="EMBL" id="MCD7450236.1"/>
    </source>
</evidence>
<dbReference type="InterPro" id="IPR036291">
    <property type="entry name" value="NAD(P)-bd_dom_sf"/>
</dbReference>
<dbReference type="Pfam" id="PF13561">
    <property type="entry name" value="adh_short_C2"/>
    <property type="match status" value="1"/>
</dbReference>
<comment type="caution">
    <text evidence="3">The sequence shown here is derived from an EMBL/GenBank/DDBJ whole genome shotgun (WGS) entry which is preliminary data.</text>
</comment>
<protein>
    <recommendedName>
        <fullName evidence="5">Secoisolariciresinol dehydrogenase-like</fullName>
    </recommendedName>
</protein>
<reference evidence="3 4" key="1">
    <citation type="journal article" date="2021" name="BMC Genomics">
        <title>Datura genome reveals duplications of psychoactive alkaloid biosynthetic genes and high mutation rate following tissue culture.</title>
        <authorList>
            <person name="Rajewski A."/>
            <person name="Carter-House D."/>
            <person name="Stajich J."/>
            <person name="Litt A."/>
        </authorList>
    </citation>
    <scope>NUCLEOTIDE SEQUENCE [LARGE SCALE GENOMIC DNA]</scope>
    <source>
        <strain evidence="3">AR-01</strain>
    </source>
</reference>
<dbReference type="PRINTS" id="PR00080">
    <property type="entry name" value="SDRFAMILY"/>
</dbReference>
<dbReference type="EMBL" id="JACEIK010000122">
    <property type="protein sequence ID" value="MCD7450236.1"/>
    <property type="molecule type" value="Genomic_DNA"/>
</dbReference>
<evidence type="ECO:0008006" key="5">
    <source>
        <dbReference type="Google" id="ProtNLM"/>
    </source>
</evidence>
<dbReference type="PRINTS" id="PR00081">
    <property type="entry name" value="GDHRDH"/>
</dbReference>
<evidence type="ECO:0000256" key="1">
    <source>
        <dbReference type="ARBA" id="ARBA00006484"/>
    </source>
</evidence>
<name>A0ABS8RVH3_DATST</name>
<dbReference type="SUPFAM" id="SSF51735">
    <property type="entry name" value="NAD(P)-binding Rossmann-fold domains"/>
    <property type="match status" value="1"/>
</dbReference>
<organism evidence="3 4">
    <name type="scientific">Datura stramonium</name>
    <name type="common">Jimsonweed</name>
    <name type="synonym">Common thornapple</name>
    <dbReference type="NCBI Taxonomy" id="4076"/>
    <lineage>
        <taxon>Eukaryota</taxon>
        <taxon>Viridiplantae</taxon>
        <taxon>Streptophyta</taxon>
        <taxon>Embryophyta</taxon>
        <taxon>Tracheophyta</taxon>
        <taxon>Spermatophyta</taxon>
        <taxon>Magnoliopsida</taxon>
        <taxon>eudicotyledons</taxon>
        <taxon>Gunneridae</taxon>
        <taxon>Pentapetalae</taxon>
        <taxon>asterids</taxon>
        <taxon>lamiids</taxon>
        <taxon>Solanales</taxon>
        <taxon>Solanaceae</taxon>
        <taxon>Solanoideae</taxon>
        <taxon>Datureae</taxon>
        <taxon>Datura</taxon>
    </lineage>
</organism>
<comment type="similarity">
    <text evidence="1">Belongs to the short-chain dehydrogenases/reductases (SDR) family.</text>
</comment>
<dbReference type="PANTHER" id="PTHR43180:SF93">
    <property type="entry name" value="SHORT CHAIN ALCOHOL DEHYDROGENASE"/>
    <property type="match status" value="1"/>
</dbReference>
<keyword evidence="4" id="KW-1185">Reference proteome</keyword>
<proteinExistence type="inferred from homology"/>
<evidence type="ECO:0000256" key="2">
    <source>
        <dbReference type="ARBA" id="ARBA00023002"/>
    </source>
</evidence>
<dbReference type="InterPro" id="IPR020904">
    <property type="entry name" value="Sc_DH/Rdtase_CS"/>
</dbReference>
<dbReference type="Proteomes" id="UP000823775">
    <property type="component" value="Unassembled WGS sequence"/>
</dbReference>
<dbReference type="InterPro" id="IPR002347">
    <property type="entry name" value="SDR_fam"/>
</dbReference>
<dbReference type="Gene3D" id="3.40.50.720">
    <property type="entry name" value="NAD(P)-binding Rossmann-like Domain"/>
    <property type="match status" value="1"/>
</dbReference>
<dbReference type="PANTHER" id="PTHR43180">
    <property type="entry name" value="3-OXOACYL-(ACYL-CARRIER-PROTEIN) REDUCTASE (AFU_ORTHOLOGUE AFUA_6G11210)"/>
    <property type="match status" value="1"/>
</dbReference>
<evidence type="ECO:0000313" key="4">
    <source>
        <dbReference type="Proteomes" id="UP000823775"/>
    </source>
</evidence>
<sequence length="265" mass="28109">MVTRIIIYFRLEGKVAVITGAASGIGEAAAKLFSKYGAKLVIADIQNDLAQKVCRDLDPSSTTFVQCDVTKEEDLENVVDIVVSKYGKLDIMYNNAGIMGAVKSNILDNEKSDFEKVISINLVGTFLGIKQAARVMIPRGEGSIITTGSVSSLIGGVCTHAYTSSKHGVLGLTRNAAVDLGRYGIRVNCVSPYAVLTASAIDTLKKMGKEGSDVYSTLKGAALTPNDVAETAVFLASDESKYVSGQNFIVDGGFTIENPGLSMFK</sequence>
<keyword evidence="2" id="KW-0560">Oxidoreductase</keyword>
<accession>A0ABS8RVH3</accession>
<dbReference type="PROSITE" id="PS00061">
    <property type="entry name" value="ADH_SHORT"/>
    <property type="match status" value="1"/>
</dbReference>
<gene>
    <name evidence="3" type="ORF">HAX54_004681</name>
</gene>